<gene>
    <name evidence="3" type="ORF">FRACA_810023</name>
</gene>
<dbReference type="Pfam" id="PF14040">
    <property type="entry name" value="DNase_NucA_NucB"/>
    <property type="match status" value="1"/>
</dbReference>
<sequence length="352" mass="37171">MRCRRRFSLAALAIIAASVLIGTGAGPASAAPPPPAPLIRACLAKDASNNAYTDAGWYRTRNQWCRNSIIRAGETGKGPSGTMAAAVSIGVTTSPTDLSVHVDMHIQPISSTGTLTNAFLDVELPCAGCTATGVTNGRGALLSGWTADGNTTFEFTAALGTGVDKVATHAFHPRFLLDRGRLVKESTGTYFRCDAATYISAGAVPGCVFPQTHPTLTYDAKERPNAKNTIAHIRQALTQPNSTQPAWTGADAGKKTIPSVLHRQTSKSKNRANNRAAAAVCRTIDPVYVSKGNDCDEFPFESTAEGAAKGDRRFSALPVPLGDNRSAGSTLGHFYTDLRVLEGEEFHVAVPR</sequence>
<dbReference type="AlphaFoldDB" id="A0A2I2L1N5"/>
<dbReference type="InterPro" id="IPR029476">
    <property type="entry name" value="DNase_NucA_NucB"/>
</dbReference>
<feature type="domain" description="Deoxyribonuclease NucA/NucB" evidence="2">
    <location>
        <begin position="263"/>
        <end position="348"/>
    </location>
</feature>
<organism evidence="3 4">
    <name type="scientific">Frankia canadensis</name>
    <dbReference type="NCBI Taxonomy" id="1836972"/>
    <lineage>
        <taxon>Bacteria</taxon>
        <taxon>Bacillati</taxon>
        <taxon>Actinomycetota</taxon>
        <taxon>Actinomycetes</taxon>
        <taxon>Frankiales</taxon>
        <taxon>Frankiaceae</taxon>
        <taxon>Frankia</taxon>
    </lineage>
</organism>
<reference evidence="3 4" key="1">
    <citation type="submission" date="2017-06" db="EMBL/GenBank/DDBJ databases">
        <authorList>
            <person name="Kim H.J."/>
            <person name="Triplett B.A."/>
        </authorList>
    </citation>
    <scope>NUCLEOTIDE SEQUENCE [LARGE SCALE GENOMIC DNA]</scope>
    <source>
        <strain evidence="3">FRACA_ARgP5</strain>
    </source>
</reference>
<evidence type="ECO:0000259" key="2">
    <source>
        <dbReference type="Pfam" id="PF14040"/>
    </source>
</evidence>
<keyword evidence="1" id="KW-0732">Signal</keyword>
<protein>
    <recommendedName>
        <fullName evidence="2">Deoxyribonuclease NucA/NucB domain-containing protein</fullName>
    </recommendedName>
</protein>
<proteinExistence type="predicted"/>
<name>A0A2I2L1N5_9ACTN</name>
<dbReference type="Proteomes" id="UP000234331">
    <property type="component" value="Unassembled WGS sequence"/>
</dbReference>
<keyword evidence="4" id="KW-1185">Reference proteome</keyword>
<feature type="chain" id="PRO_5014609781" description="Deoxyribonuclease NucA/NucB domain-containing protein" evidence="1">
    <location>
        <begin position="31"/>
        <end position="352"/>
    </location>
</feature>
<evidence type="ECO:0000256" key="1">
    <source>
        <dbReference type="SAM" id="SignalP"/>
    </source>
</evidence>
<feature type="signal peptide" evidence="1">
    <location>
        <begin position="1"/>
        <end position="30"/>
    </location>
</feature>
<dbReference type="EMBL" id="FZMO01000549">
    <property type="protein sequence ID" value="SNQ51832.1"/>
    <property type="molecule type" value="Genomic_DNA"/>
</dbReference>
<evidence type="ECO:0000313" key="3">
    <source>
        <dbReference type="EMBL" id="SNQ51832.1"/>
    </source>
</evidence>
<evidence type="ECO:0000313" key="4">
    <source>
        <dbReference type="Proteomes" id="UP000234331"/>
    </source>
</evidence>
<accession>A0A2I2L1N5</accession>